<dbReference type="PROSITE" id="PS50041">
    <property type="entry name" value="C_TYPE_LECTIN_2"/>
    <property type="match status" value="2"/>
</dbReference>
<dbReference type="InterPro" id="IPR018378">
    <property type="entry name" value="C-type_lectin_CS"/>
</dbReference>
<dbReference type="InterPro" id="IPR016187">
    <property type="entry name" value="CTDL_fold"/>
</dbReference>
<dbReference type="RefSeq" id="XP_017574019.1">
    <property type="nucleotide sequence ID" value="XM_017718530.2"/>
</dbReference>
<dbReference type="AlphaFoldDB" id="A0A3B4ENR5"/>
<protein>
    <recommendedName>
        <fullName evidence="3">C-type lectin domain-containing protein</fullName>
    </recommendedName>
</protein>
<keyword evidence="5" id="KW-1185">Reference proteome</keyword>
<evidence type="ECO:0000313" key="4">
    <source>
        <dbReference type="Ensembl" id="ENSPNAP00000036821.1"/>
    </source>
</evidence>
<reference evidence="4" key="3">
    <citation type="submission" date="2025-09" db="UniProtKB">
        <authorList>
            <consortium name="Ensembl"/>
        </authorList>
    </citation>
    <scope>IDENTIFICATION</scope>
</reference>
<feature type="domain" description="C-type lectin" evidence="3">
    <location>
        <begin position="22"/>
        <end position="133"/>
    </location>
</feature>
<dbReference type="PANTHER" id="PTHR45784">
    <property type="entry name" value="C-TYPE LECTIN DOMAIN FAMILY 20 MEMBER A-RELATED"/>
    <property type="match status" value="1"/>
</dbReference>
<dbReference type="Gene3D" id="3.10.100.10">
    <property type="entry name" value="Mannose-Binding Protein A, subunit A"/>
    <property type="match status" value="2"/>
</dbReference>
<evidence type="ECO:0000256" key="1">
    <source>
        <dbReference type="ARBA" id="ARBA00023157"/>
    </source>
</evidence>
<feature type="domain" description="C-type lectin" evidence="3">
    <location>
        <begin position="128"/>
        <end position="248"/>
    </location>
</feature>
<evidence type="ECO:0000256" key="2">
    <source>
        <dbReference type="SAM" id="MobiDB-lite"/>
    </source>
</evidence>
<dbReference type="Proteomes" id="UP001501920">
    <property type="component" value="Chromosome 19"/>
</dbReference>
<reference evidence="4 5" key="1">
    <citation type="submission" date="2020-10" db="EMBL/GenBank/DDBJ databases">
        <title>Pygocentrus nattereri (red-bellied piranha) genome, fPygNat1, primary haplotype.</title>
        <authorList>
            <person name="Myers G."/>
            <person name="Meyer A."/>
            <person name="Karagic N."/>
            <person name="Pippel M."/>
            <person name="Winkler S."/>
            <person name="Tracey A."/>
            <person name="Wood J."/>
            <person name="Formenti G."/>
            <person name="Howe K."/>
            <person name="Fedrigo O."/>
            <person name="Jarvis E.D."/>
        </authorList>
    </citation>
    <scope>NUCLEOTIDE SEQUENCE [LARGE SCALE GENOMIC DNA]</scope>
</reference>
<dbReference type="OrthoDB" id="6369810at2759"/>
<proteinExistence type="predicted"/>
<sequence length="332" mass="38361">MEQKIILLLLVSGLGLGVSSLFFSREYHYVNEKKTWLDAQSYCRVMYSDLATIDNMDEMRMLMSVIDPCYNGSVWIGLKRGDQPSWGWSMGDDLLPKYSNWTNDGAAQTFPCGRISLTWSAYNCSQKYIGVCYDANPTDGRQYVGLTTEKTWKEAQTLCRNKYTDLVSIHSLEEHKKVADLMKNYSVEYMWIGLFSDSWKWSDLNNSSFRYWADSKPGQTDNCVSMALNDFGRWYNEQCSQQHNFVCYRDLKQRRQIGRVTVSSNSNVNLNDAAVRSTILRQIEQKLNMGPSVKLSWRWKDSKVFELRKKIPSAGGGAQKNMKKRKRATDEL</sequence>
<dbReference type="PANTHER" id="PTHR45784:SF3">
    <property type="entry name" value="C-TYPE LECTIN DOMAIN FAMILY 4 MEMBER K-LIKE-RELATED"/>
    <property type="match status" value="1"/>
</dbReference>
<reference evidence="4" key="2">
    <citation type="submission" date="2025-08" db="UniProtKB">
        <authorList>
            <consortium name="Ensembl"/>
        </authorList>
    </citation>
    <scope>IDENTIFICATION</scope>
</reference>
<keyword evidence="1" id="KW-1015">Disulfide bond</keyword>
<dbReference type="PROSITE" id="PS00615">
    <property type="entry name" value="C_TYPE_LECTIN_1"/>
    <property type="match status" value="1"/>
</dbReference>
<feature type="region of interest" description="Disordered" evidence="2">
    <location>
        <begin position="311"/>
        <end position="332"/>
    </location>
</feature>
<dbReference type="InterPro" id="IPR016186">
    <property type="entry name" value="C-type_lectin-like/link_sf"/>
</dbReference>
<dbReference type="SUPFAM" id="SSF56436">
    <property type="entry name" value="C-type lectin-like"/>
    <property type="match status" value="2"/>
</dbReference>
<dbReference type="Ensembl" id="ENSPNAT00000031939.2">
    <property type="protein sequence ID" value="ENSPNAP00000036821.1"/>
    <property type="gene ID" value="ENSPNAG00000027963.2"/>
</dbReference>
<feature type="compositionally biased region" description="Basic residues" evidence="2">
    <location>
        <begin position="321"/>
        <end position="332"/>
    </location>
</feature>
<organism evidence="4 5">
    <name type="scientific">Pygocentrus nattereri</name>
    <name type="common">Red-bellied piranha</name>
    <dbReference type="NCBI Taxonomy" id="42514"/>
    <lineage>
        <taxon>Eukaryota</taxon>
        <taxon>Metazoa</taxon>
        <taxon>Chordata</taxon>
        <taxon>Craniata</taxon>
        <taxon>Vertebrata</taxon>
        <taxon>Euteleostomi</taxon>
        <taxon>Actinopterygii</taxon>
        <taxon>Neopterygii</taxon>
        <taxon>Teleostei</taxon>
        <taxon>Ostariophysi</taxon>
        <taxon>Characiformes</taxon>
        <taxon>Characoidei</taxon>
        <taxon>Pygocentrus</taxon>
    </lineage>
</organism>
<evidence type="ECO:0000259" key="3">
    <source>
        <dbReference type="PROSITE" id="PS50041"/>
    </source>
</evidence>
<dbReference type="OMA" id="VEYMWIG"/>
<accession>A0A3B4ENR5</accession>
<name>A0A3B4ENR5_PYGNA</name>
<dbReference type="Pfam" id="PF00059">
    <property type="entry name" value="Lectin_C"/>
    <property type="match status" value="2"/>
</dbReference>
<dbReference type="GeneTree" id="ENSGT01100000263473"/>
<dbReference type="InterPro" id="IPR001304">
    <property type="entry name" value="C-type_lectin-like"/>
</dbReference>
<dbReference type="GeneID" id="108439879"/>
<evidence type="ECO:0000313" key="5">
    <source>
        <dbReference type="Proteomes" id="UP001501920"/>
    </source>
</evidence>
<dbReference type="SMART" id="SM00034">
    <property type="entry name" value="CLECT"/>
    <property type="match status" value="2"/>
</dbReference>